<keyword evidence="6" id="KW-0862">Zinc</keyword>
<sequence length="266" mass="29277">MQKPQLHYYDLDDNVVAFSSTRHGGYSTGSHGEFNINEHCGDDASAIARNRQILCEELGVADANVIVPHQTHGVEVRQIAADFLALPLPVRKMILDGVDAVMTNLENVCVGVSTADCIPILLSDSRHGAVCAVHAGWRGTLSRVVMRAVAEMRLAYDTNPADLKAVIGPGISFDAFEVGDEVYEQFVAANFDMQDISRQIKMNSSEEYKWHIDLVECNRQQLQQCGLAAGNIQSCDICTYSNTDDYFSARKLGIDSGRIYSAVMRK</sequence>
<comment type="catalytic activity">
    <reaction evidence="1">
        <text>inosine + phosphate = alpha-D-ribose 1-phosphate + hypoxanthine</text>
        <dbReference type="Rhea" id="RHEA:27646"/>
        <dbReference type="ChEBI" id="CHEBI:17368"/>
        <dbReference type="ChEBI" id="CHEBI:17596"/>
        <dbReference type="ChEBI" id="CHEBI:43474"/>
        <dbReference type="ChEBI" id="CHEBI:57720"/>
        <dbReference type="EC" id="2.4.2.1"/>
    </reaction>
    <physiologicalReaction direction="left-to-right" evidence="1">
        <dbReference type="Rhea" id="RHEA:27647"/>
    </physiologicalReaction>
</comment>
<evidence type="ECO:0000256" key="7">
    <source>
        <dbReference type="ARBA" id="ARBA00047989"/>
    </source>
</evidence>
<dbReference type="CDD" id="cd16833">
    <property type="entry name" value="YfiH"/>
    <property type="match status" value="1"/>
</dbReference>
<keyword evidence="3" id="KW-0808">Transferase</keyword>
<evidence type="ECO:0000256" key="4">
    <source>
        <dbReference type="ARBA" id="ARBA00022723"/>
    </source>
</evidence>
<dbReference type="Gene3D" id="3.60.140.10">
    <property type="entry name" value="CNF1/YfiH-like putative cysteine hydrolases"/>
    <property type="match status" value="1"/>
</dbReference>
<evidence type="ECO:0000313" key="11">
    <source>
        <dbReference type="EMBL" id="KIP63387.1"/>
    </source>
</evidence>
<comment type="catalytic activity">
    <reaction evidence="9">
        <text>S-methyl-5'-thioadenosine + phosphate = 5-(methylsulfanyl)-alpha-D-ribose 1-phosphate + adenine</text>
        <dbReference type="Rhea" id="RHEA:11852"/>
        <dbReference type="ChEBI" id="CHEBI:16708"/>
        <dbReference type="ChEBI" id="CHEBI:17509"/>
        <dbReference type="ChEBI" id="CHEBI:43474"/>
        <dbReference type="ChEBI" id="CHEBI:58533"/>
        <dbReference type="EC" id="2.4.2.28"/>
    </reaction>
    <physiologicalReaction direction="left-to-right" evidence="9">
        <dbReference type="Rhea" id="RHEA:11853"/>
    </physiologicalReaction>
</comment>
<dbReference type="Proteomes" id="UP000032046">
    <property type="component" value="Unassembled WGS sequence"/>
</dbReference>
<comment type="caution">
    <text evidence="11">The sequence shown here is derived from an EMBL/GenBank/DDBJ whole genome shotgun (WGS) entry which is preliminary data.</text>
</comment>
<dbReference type="GO" id="GO:0016787">
    <property type="term" value="F:hydrolase activity"/>
    <property type="evidence" value="ECO:0007669"/>
    <property type="project" value="UniProtKB-KW"/>
</dbReference>
<dbReference type="PANTHER" id="PTHR30616">
    <property type="entry name" value="UNCHARACTERIZED PROTEIN YFIH"/>
    <property type="match status" value="1"/>
</dbReference>
<evidence type="ECO:0000313" key="12">
    <source>
        <dbReference type="Proteomes" id="UP000032046"/>
    </source>
</evidence>
<evidence type="ECO:0000256" key="2">
    <source>
        <dbReference type="ARBA" id="ARBA00007353"/>
    </source>
</evidence>
<evidence type="ECO:0000256" key="5">
    <source>
        <dbReference type="ARBA" id="ARBA00022801"/>
    </source>
</evidence>
<comment type="similarity">
    <text evidence="2 10">Belongs to the purine nucleoside phosphorylase YfiH/LACC1 family.</text>
</comment>
<dbReference type="InterPro" id="IPR011324">
    <property type="entry name" value="Cytotoxic_necrot_fac-like_cat"/>
</dbReference>
<dbReference type="EMBL" id="JXQK01000043">
    <property type="protein sequence ID" value="KIP63387.1"/>
    <property type="molecule type" value="Genomic_DNA"/>
</dbReference>
<proteinExistence type="inferred from homology"/>
<dbReference type="SUPFAM" id="SSF64438">
    <property type="entry name" value="CNF1/YfiH-like putative cysteine hydrolases"/>
    <property type="match status" value="1"/>
</dbReference>
<dbReference type="RefSeq" id="WP_042518206.1">
    <property type="nucleotide sequence ID" value="NZ_JXQK01000043.1"/>
</dbReference>
<accession>A0A0D0J191</accession>
<keyword evidence="4" id="KW-0479">Metal-binding</keyword>
<evidence type="ECO:0000256" key="6">
    <source>
        <dbReference type="ARBA" id="ARBA00022833"/>
    </source>
</evidence>
<dbReference type="InterPro" id="IPR003730">
    <property type="entry name" value="Cu_polyphenol_OxRdtase"/>
</dbReference>
<keyword evidence="12" id="KW-1185">Reference proteome</keyword>
<evidence type="ECO:0000256" key="1">
    <source>
        <dbReference type="ARBA" id="ARBA00000553"/>
    </source>
</evidence>
<reference evidence="11 12" key="1">
    <citation type="submission" date="2015-01" db="EMBL/GenBank/DDBJ databases">
        <title>Comparative genomics of non-oral Prevotella species.</title>
        <authorList>
            <person name="Accetto T."/>
            <person name="Nograsek B."/>
            <person name="Avgustin G."/>
        </authorList>
    </citation>
    <scope>NUCLEOTIDE SEQUENCE [LARGE SCALE GENOMIC DNA]</scope>
    <source>
        <strain evidence="11 12">P5-119</strain>
    </source>
</reference>
<keyword evidence="5" id="KW-0378">Hydrolase</keyword>
<evidence type="ECO:0000256" key="10">
    <source>
        <dbReference type="RuleBase" id="RU361274"/>
    </source>
</evidence>
<dbReference type="STRING" id="1602171.ST44_03800"/>
<dbReference type="Pfam" id="PF02578">
    <property type="entry name" value="Cu-oxidase_4"/>
    <property type="match status" value="1"/>
</dbReference>
<organism evidence="11 12">
    <name type="scientific">Prevotella pectinovora</name>
    <dbReference type="NCBI Taxonomy" id="1602169"/>
    <lineage>
        <taxon>Bacteria</taxon>
        <taxon>Pseudomonadati</taxon>
        <taxon>Bacteroidota</taxon>
        <taxon>Bacteroidia</taxon>
        <taxon>Bacteroidales</taxon>
        <taxon>Prevotellaceae</taxon>
        <taxon>Prevotella</taxon>
    </lineage>
</organism>
<name>A0A0D0J191_9BACT</name>
<dbReference type="GO" id="GO:0017061">
    <property type="term" value="F:S-methyl-5-thioadenosine phosphorylase activity"/>
    <property type="evidence" value="ECO:0007669"/>
    <property type="project" value="UniProtKB-EC"/>
</dbReference>
<gene>
    <name evidence="11" type="ORF">ST44_03800</name>
</gene>
<evidence type="ECO:0000256" key="9">
    <source>
        <dbReference type="ARBA" id="ARBA00049893"/>
    </source>
</evidence>
<comment type="catalytic activity">
    <reaction evidence="8">
        <text>adenosine + phosphate = alpha-D-ribose 1-phosphate + adenine</text>
        <dbReference type="Rhea" id="RHEA:27642"/>
        <dbReference type="ChEBI" id="CHEBI:16335"/>
        <dbReference type="ChEBI" id="CHEBI:16708"/>
        <dbReference type="ChEBI" id="CHEBI:43474"/>
        <dbReference type="ChEBI" id="CHEBI:57720"/>
        <dbReference type="EC" id="2.4.2.1"/>
    </reaction>
    <physiologicalReaction direction="left-to-right" evidence="8">
        <dbReference type="Rhea" id="RHEA:27643"/>
    </physiologicalReaction>
</comment>
<dbReference type="GO" id="GO:0005507">
    <property type="term" value="F:copper ion binding"/>
    <property type="evidence" value="ECO:0007669"/>
    <property type="project" value="TreeGrafter"/>
</dbReference>
<dbReference type="AlphaFoldDB" id="A0A0D0J191"/>
<evidence type="ECO:0000256" key="8">
    <source>
        <dbReference type="ARBA" id="ARBA00048968"/>
    </source>
</evidence>
<dbReference type="PANTHER" id="PTHR30616:SF2">
    <property type="entry name" value="PURINE NUCLEOSIDE PHOSPHORYLASE LACC1"/>
    <property type="match status" value="1"/>
</dbReference>
<protein>
    <recommendedName>
        <fullName evidence="10">Purine nucleoside phosphorylase</fullName>
    </recommendedName>
</protein>
<evidence type="ECO:0000256" key="3">
    <source>
        <dbReference type="ARBA" id="ARBA00022679"/>
    </source>
</evidence>
<dbReference type="NCBIfam" id="TIGR00726">
    <property type="entry name" value="peptidoglycan editing factor PgeF"/>
    <property type="match status" value="1"/>
</dbReference>
<comment type="catalytic activity">
    <reaction evidence="7">
        <text>adenosine + H2O + H(+) = inosine + NH4(+)</text>
        <dbReference type="Rhea" id="RHEA:24408"/>
        <dbReference type="ChEBI" id="CHEBI:15377"/>
        <dbReference type="ChEBI" id="CHEBI:15378"/>
        <dbReference type="ChEBI" id="CHEBI:16335"/>
        <dbReference type="ChEBI" id="CHEBI:17596"/>
        <dbReference type="ChEBI" id="CHEBI:28938"/>
        <dbReference type="EC" id="3.5.4.4"/>
    </reaction>
    <physiologicalReaction direction="left-to-right" evidence="7">
        <dbReference type="Rhea" id="RHEA:24409"/>
    </physiologicalReaction>
</comment>
<dbReference type="InterPro" id="IPR038371">
    <property type="entry name" value="Cu_polyphenol_OxRdtase_sf"/>
</dbReference>